<dbReference type="EMBL" id="VIGH01000002">
    <property type="protein sequence ID" value="TQF73970.1"/>
    <property type="molecule type" value="Genomic_DNA"/>
</dbReference>
<dbReference type="EC" id="3.5.1.118" evidence="2"/>
<dbReference type="CDD" id="cd01908">
    <property type="entry name" value="YafJ"/>
    <property type="match status" value="1"/>
</dbReference>
<proteinExistence type="inferred from homology"/>
<dbReference type="SUPFAM" id="SSF56235">
    <property type="entry name" value="N-terminal nucleophile aminohydrolases (Ntn hydrolases)"/>
    <property type="match status" value="1"/>
</dbReference>
<evidence type="ECO:0000256" key="2">
    <source>
        <dbReference type="HAMAP-Rule" id="MF_02036"/>
    </source>
</evidence>
<dbReference type="Pfam" id="PF13230">
    <property type="entry name" value="GATase_4"/>
    <property type="match status" value="1"/>
</dbReference>
<feature type="domain" description="Glutamine amidotransferase type-2" evidence="3">
    <location>
        <begin position="2"/>
        <end position="249"/>
    </location>
</feature>
<name>A0A541BNV8_9NOCA</name>
<dbReference type="NCBIfam" id="TIGR03442">
    <property type="entry name" value="ergothioneine biosynthesis protein EgtC"/>
    <property type="match status" value="1"/>
</dbReference>
<dbReference type="InterPro" id="IPR017808">
    <property type="entry name" value="EgtC"/>
</dbReference>
<dbReference type="PROSITE" id="PS51278">
    <property type="entry name" value="GATASE_TYPE_2"/>
    <property type="match status" value="1"/>
</dbReference>
<dbReference type="AlphaFoldDB" id="A0A541BNV8"/>
<evidence type="ECO:0000256" key="1">
    <source>
        <dbReference type="ARBA" id="ARBA00022962"/>
    </source>
</evidence>
<dbReference type="InterPro" id="IPR026869">
    <property type="entry name" value="EgtC-like"/>
</dbReference>
<accession>A0A541BNV8</accession>
<dbReference type="PANTHER" id="PTHR43187">
    <property type="entry name" value="GLUTAMINE AMIDOTRANSFERASE DUG3-RELATED"/>
    <property type="match status" value="1"/>
</dbReference>
<evidence type="ECO:0000313" key="5">
    <source>
        <dbReference type="Proteomes" id="UP000316256"/>
    </source>
</evidence>
<evidence type="ECO:0000313" key="4">
    <source>
        <dbReference type="EMBL" id="TQF73970.1"/>
    </source>
</evidence>
<dbReference type="InterPro" id="IPR052373">
    <property type="entry name" value="Gamma-glu_amide_hydrolase"/>
</dbReference>
<comment type="pathway">
    <text evidence="2">Amino-acid biosynthesis; ergothioneine biosynthesis.</text>
</comment>
<keyword evidence="5" id="KW-1185">Reference proteome</keyword>
<comment type="catalytic activity">
    <reaction evidence="2">
        <text>gamma-L-glutamyl-hercynylcysteine S-oxide + H2O = S-(hercyn-2-yl)-L-cysteine S-oxide + L-glutamate</text>
        <dbReference type="Rhea" id="RHEA:42684"/>
        <dbReference type="ChEBI" id="CHEBI:15377"/>
        <dbReference type="ChEBI" id="CHEBI:29985"/>
        <dbReference type="ChEBI" id="CHEBI:82703"/>
        <dbReference type="ChEBI" id="CHEBI:82706"/>
        <dbReference type="EC" id="3.5.1.118"/>
    </reaction>
</comment>
<dbReference type="PANTHER" id="PTHR43187:SF2">
    <property type="entry name" value="GAMMA-GLUTAMYL-HERCYNYLCYSTEINE SULFOXIDE HYDROLASE"/>
    <property type="match status" value="1"/>
</dbReference>
<keyword evidence="1 2" id="KW-0315">Glutamine amidotransferase</keyword>
<dbReference type="Proteomes" id="UP000316256">
    <property type="component" value="Unassembled WGS sequence"/>
</dbReference>
<reference evidence="4 5" key="1">
    <citation type="submission" date="2019-06" db="EMBL/GenBank/DDBJ databases">
        <title>Rhodococcus spaelei sp. nov., isolated from a cave.</title>
        <authorList>
            <person name="Lee S.D."/>
        </authorList>
    </citation>
    <scope>NUCLEOTIDE SEQUENCE [LARGE SCALE GENOMIC DNA]</scope>
    <source>
        <strain evidence="4 5">C9-5</strain>
    </source>
</reference>
<dbReference type="InterPro" id="IPR017932">
    <property type="entry name" value="GATase_2_dom"/>
</dbReference>
<dbReference type="InterPro" id="IPR032889">
    <property type="entry name" value="EgtC_Actinobacteria"/>
</dbReference>
<dbReference type="RefSeq" id="WP_142095650.1">
    <property type="nucleotide sequence ID" value="NZ_VIGH01000002.1"/>
</dbReference>
<organism evidence="4 5">
    <name type="scientific">Rhodococcus spelaei</name>
    <dbReference type="NCBI Taxonomy" id="2546320"/>
    <lineage>
        <taxon>Bacteria</taxon>
        <taxon>Bacillati</taxon>
        <taxon>Actinomycetota</taxon>
        <taxon>Actinomycetes</taxon>
        <taxon>Mycobacteriales</taxon>
        <taxon>Nocardiaceae</taxon>
        <taxon>Rhodococcus</taxon>
    </lineage>
</organism>
<dbReference type="GO" id="GO:0016811">
    <property type="term" value="F:hydrolase activity, acting on carbon-nitrogen (but not peptide) bonds, in linear amides"/>
    <property type="evidence" value="ECO:0007669"/>
    <property type="project" value="UniProtKB-UniRule"/>
</dbReference>
<dbReference type="UniPathway" id="UPA01014"/>
<evidence type="ECO:0000259" key="3">
    <source>
        <dbReference type="PROSITE" id="PS51278"/>
    </source>
</evidence>
<sequence length="249" mass="26626">MCRHLGYLGPSRTVADVLTAGGERSLLTQSWAPREMRGGGVINADGFGAAWWPPGRDPVAYRNPAPVWSDPAVEGALGEVAAPAVVAAVRSATVGMPLTREACAPFTDGKWAFSHNGSIDGWPDSIAALAEWLPAVELLRMPALTDSALLWTMVRRRLDTEEPGQALRSVLIDVLEAAPLSRLNLLLSDGTGLWASAVYHSLSVRVDESVAVVASEPVDEEEGWLVVPDRHLLEARPGHLEITELEASA</sequence>
<dbReference type="Gene3D" id="3.60.20.10">
    <property type="entry name" value="Glutamine Phosphoribosylpyrophosphate, subunit 1, domain 1"/>
    <property type="match status" value="1"/>
</dbReference>
<dbReference type="InterPro" id="IPR029055">
    <property type="entry name" value="Ntn_hydrolases_N"/>
</dbReference>
<comment type="caution">
    <text evidence="4">The sequence shown here is derived from an EMBL/GenBank/DDBJ whole genome shotgun (WGS) entry which is preliminary data.</text>
</comment>
<keyword evidence="2" id="KW-0378">Hydrolase</keyword>
<gene>
    <name evidence="2 4" type="primary">egtC</name>
    <name evidence="4" type="ORF">FK531_04705</name>
</gene>
<dbReference type="GO" id="GO:0052699">
    <property type="term" value="P:ergothioneine biosynthetic process"/>
    <property type="evidence" value="ECO:0007669"/>
    <property type="project" value="UniProtKB-UniRule"/>
</dbReference>
<dbReference type="OrthoDB" id="9804310at2"/>
<dbReference type="HAMAP" id="MF_02036">
    <property type="entry name" value="EgtC"/>
    <property type="match status" value="1"/>
</dbReference>
<protein>
    <recommendedName>
        <fullName evidence="2">Gamma-glutamyl-hercynylcysteine sulfoxide hydrolase</fullName>
        <ecNumber evidence="2">3.5.1.118</ecNumber>
    </recommendedName>
    <alternativeName>
        <fullName evidence="2">Gamma-glutamyl hercynylcysteine S-oxide hydrolase</fullName>
    </alternativeName>
</protein>
<comment type="function">
    <text evidence="2">Catalyzes the hydrolysis of the gamma-glutamyl amide bond of hercynyl-gamma-L-glutamyl-L-cysteine sulfoxide to produce hercynylcysteine sulfoxide, a step in the biosynthesis pathway of ergothioneine.</text>
</comment>